<organism evidence="2 3">
    <name type="scientific">Nyctereutes procyonoides</name>
    <name type="common">Raccoon dog</name>
    <name type="synonym">Canis procyonoides</name>
    <dbReference type="NCBI Taxonomy" id="34880"/>
    <lineage>
        <taxon>Eukaryota</taxon>
        <taxon>Metazoa</taxon>
        <taxon>Chordata</taxon>
        <taxon>Craniata</taxon>
        <taxon>Vertebrata</taxon>
        <taxon>Euteleostomi</taxon>
        <taxon>Mammalia</taxon>
        <taxon>Eutheria</taxon>
        <taxon>Laurasiatheria</taxon>
        <taxon>Carnivora</taxon>
        <taxon>Caniformia</taxon>
        <taxon>Canidae</taxon>
        <taxon>Nyctereutes</taxon>
    </lineage>
</organism>
<sequence length="237" mass="25563">MKILRPREAADLPVTQHVITKHYLNLVPQTPEHRFPLMYHLLLSQWSPWCRCSHVQQGWIAPAHASGPSAFCIPAMQWSLGLVSLPAPGCELWKDPIHPSIINSLILPSFLISPSFHPTTHPSTHPSIHPFFLQEPLRDGGATSTSPLSGKRTKLKGEATAQSATSSAMGHDCQAAFSGVPRGLGATVTAGTALVPNLQPLSYLQAFRMEIAGSPLTGETGQKLPADTGSFRGFLVQ</sequence>
<protein>
    <submittedName>
        <fullName evidence="2">(raccoon dog) hypothetical protein</fullName>
    </submittedName>
</protein>
<evidence type="ECO:0000313" key="2">
    <source>
        <dbReference type="EMBL" id="CAD7675991.1"/>
    </source>
</evidence>
<dbReference type="Proteomes" id="UP000645828">
    <property type="component" value="Unassembled WGS sequence"/>
</dbReference>
<feature type="region of interest" description="Disordered" evidence="1">
    <location>
        <begin position="140"/>
        <end position="160"/>
    </location>
</feature>
<reference evidence="2" key="1">
    <citation type="submission" date="2020-12" db="EMBL/GenBank/DDBJ databases">
        <authorList>
            <consortium name="Molecular Ecology Group"/>
        </authorList>
    </citation>
    <scope>NUCLEOTIDE SEQUENCE</scope>
    <source>
        <strain evidence="2">TBG_1078</strain>
    </source>
</reference>
<name>A0A811YER8_NYCPR</name>
<comment type="caution">
    <text evidence="2">The sequence shown here is derived from an EMBL/GenBank/DDBJ whole genome shotgun (WGS) entry which is preliminary data.</text>
</comment>
<keyword evidence="3" id="KW-1185">Reference proteome</keyword>
<proteinExistence type="predicted"/>
<accession>A0A811YER8</accession>
<dbReference type="EMBL" id="CAJHUB010000676">
    <property type="protein sequence ID" value="CAD7675991.1"/>
    <property type="molecule type" value="Genomic_DNA"/>
</dbReference>
<gene>
    <name evidence="2" type="ORF">NYPRO_LOCUS8786</name>
</gene>
<dbReference type="AlphaFoldDB" id="A0A811YER8"/>
<evidence type="ECO:0000256" key="1">
    <source>
        <dbReference type="SAM" id="MobiDB-lite"/>
    </source>
</evidence>
<evidence type="ECO:0000313" key="3">
    <source>
        <dbReference type="Proteomes" id="UP000645828"/>
    </source>
</evidence>